<reference evidence="1 2" key="1">
    <citation type="submission" date="2019-04" db="EMBL/GenBank/DDBJ databases">
        <authorList>
            <consortium name="DOE Joint Genome Institute"/>
            <person name="Mondo S."/>
            <person name="Kjaerbolling I."/>
            <person name="Vesth T."/>
            <person name="Frisvad J.C."/>
            <person name="Nybo J.L."/>
            <person name="Theobald S."/>
            <person name="Kildgaard S."/>
            <person name="Isbrandt T."/>
            <person name="Kuo A."/>
            <person name="Sato A."/>
            <person name="Lyhne E.K."/>
            <person name="Kogle M.E."/>
            <person name="Wiebenga A."/>
            <person name="Kun R.S."/>
            <person name="Lubbers R.J."/>
            <person name="Makela M.R."/>
            <person name="Barry K."/>
            <person name="Chovatia M."/>
            <person name="Clum A."/>
            <person name="Daum C."/>
            <person name="Haridas S."/>
            <person name="He G."/>
            <person name="LaButti K."/>
            <person name="Lipzen A."/>
            <person name="Riley R."/>
            <person name="Salamov A."/>
            <person name="Simmons B.A."/>
            <person name="Magnuson J.K."/>
            <person name="Henrissat B."/>
            <person name="Mortensen U.H."/>
            <person name="Larsen T.O."/>
            <person name="Devries R.P."/>
            <person name="Grigoriev I.V."/>
            <person name="Machida M."/>
            <person name="Baker S.E."/>
            <person name="Andersen M.R."/>
            <person name="Cantor M.N."/>
            <person name="Hua S.X."/>
        </authorList>
    </citation>
    <scope>NUCLEOTIDE SEQUENCE [LARGE SCALE GENOMIC DNA]</scope>
    <source>
        <strain evidence="1 2">CBS 117616</strain>
    </source>
</reference>
<dbReference type="Proteomes" id="UP000325395">
    <property type="component" value="Unassembled WGS sequence"/>
</dbReference>
<evidence type="ECO:0000313" key="1">
    <source>
        <dbReference type="EMBL" id="KAE8410314.1"/>
    </source>
</evidence>
<evidence type="ECO:0000313" key="2">
    <source>
        <dbReference type="Proteomes" id="UP000325395"/>
    </source>
</evidence>
<proteinExistence type="predicted"/>
<name>A0ABQ6VZK1_9EURO</name>
<organism evidence="1 2">
    <name type="scientific">Aspergillus pseudocaelatus</name>
    <dbReference type="NCBI Taxonomy" id="1825620"/>
    <lineage>
        <taxon>Eukaryota</taxon>
        <taxon>Fungi</taxon>
        <taxon>Dikarya</taxon>
        <taxon>Ascomycota</taxon>
        <taxon>Pezizomycotina</taxon>
        <taxon>Eurotiomycetes</taxon>
        <taxon>Eurotiomycetidae</taxon>
        <taxon>Eurotiales</taxon>
        <taxon>Aspergillaceae</taxon>
        <taxon>Aspergillus</taxon>
        <taxon>Aspergillus subgen. Circumdati</taxon>
    </lineage>
</organism>
<protein>
    <submittedName>
        <fullName evidence="1">Uncharacterized protein</fullName>
    </submittedName>
</protein>
<sequence length="171" mass="19087">MKQKNLFDCGGSINTLIGGVDDLVMTTTFIITSLDMLCLYKVIDYNASHLWLESPQKEVCSLGGIQSERPMVLSGTVHACGKVLRIDRGGSSHDQDNDHIWYRVTGMEACYCPWGSCPGVVGKTQYEYSREYASIAFIEVLETMRGHRSGKLYHLLIVEGKKSTWVKTLSV</sequence>
<accession>A0ABQ6VZK1</accession>
<gene>
    <name evidence="1" type="ORF">BDV36DRAFT_278225</name>
</gene>
<keyword evidence="2" id="KW-1185">Reference proteome</keyword>
<dbReference type="EMBL" id="ML735964">
    <property type="protein sequence ID" value="KAE8410314.1"/>
    <property type="molecule type" value="Genomic_DNA"/>
</dbReference>